<proteinExistence type="predicted"/>
<dbReference type="InterPro" id="IPR051936">
    <property type="entry name" value="Heme-iron_electron_transfer"/>
</dbReference>
<comment type="subcellular location">
    <subcellularLocation>
        <location evidence="1">Cell membrane</location>
        <topology evidence="1">Multi-pass membrane protein</topology>
    </subcellularLocation>
</comment>
<feature type="domain" description="NarG-like" evidence="10">
    <location>
        <begin position="5"/>
        <end position="52"/>
    </location>
</feature>
<dbReference type="Pfam" id="PF02665">
    <property type="entry name" value="Nitrate_red_gam"/>
    <property type="match status" value="1"/>
</dbReference>
<keyword evidence="3" id="KW-1003">Cell membrane</keyword>
<dbReference type="GO" id="GO:0008940">
    <property type="term" value="F:nitrate reductase activity"/>
    <property type="evidence" value="ECO:0007669"/>
    <property type="project" value="TreeGrafter"/>
</dbReference>
<evidence type="ECO:0000256" key="6">
    <source>
        <dbReference type="ARBA" id="ARBA00022989"/>
    </source>
</evidence>
<protein>
    <submittedName>
        <fullName evidence="11">Respiratory nitrate reductase subunit gamma</fullName>
        <ecNumber evidence="11">1.7.99.4</ecNumber>
    </submittedName>
</protein>
<evidence type="ECO:0000256" key="2">
    <source>
        <dbReference type="ARBA" id="ARBA00022448"/>
    </source>
</evidence>
<reference evidence="11 12" key="1">
    <citation type="submission" date="2018-06" db="EMBL/GenBank/DDBJ databases">
        <authorList>
            <consortium name="Pathogen Informatics"/>
            <person name="Doyle S."/>
        </authorList>
    </citation>
    <scope>NUCLEOTIDE SEQUENCE [LARGE SCALE GENOMIC DNA]</scope>
    <source>
        <strain evidence="11 12">NCTC9128</strain>
    </source>
</reference>
<dbReference type="GO" id="GO:0005886">
    <property type="term" value="C:plasma membrane"/>
    <property type="evidence" value="ECO:0007669"/>
    <property type="project" value="UniProtKB-SubCell"/>
</dbReference>
<keyword evidence="5" id="KW-0249">Electron transport</keyword>
<dbReference type="EMBL" id="UAWN01000006">
    <property type="protein sequence ID" value="SQC12671.1"/>
    <property type="molecule type" value="Genomic_DNA"/>
</dbReference>
<dbReference type="GO" id="GO:0019645">
    <property type="term" value="P:anaerobic electron transport chain"/>
    <property type="evidence" value="ECO:0007669"/>
    <property type="project" value="TreeGrafter"/>
</dbReference>
<evidence type="ECO:0000256" key="9">
    <source>
        <dbReference type="SAM" id="Phobius"/>
    </source>
</evidence>
<keyword evidence="8 9" id="KW-0472">Membrane</keyword>
<dbReference type="GO" id="GO:0020037">
    <property type="term" value="F:heme binding"/>
    <property type="evidence" value="ECO:0007669"/>
    <property type="project" value="TreeGrafter"/>
</dbReference>
<evidence type="ECO:0000313" key="11">
    <source>
        <dbReference type="EMBL" id="SQC12671.1"/>
    </source>
</evidence>
<evidence type="ECO:0000256" key="5">
    <source>
        <dbReference type="ARBA" id="ARBA00022982"/>
    </source>
</evidence>
<sequence length="77" mass="9132">MHFLNMFFFDIYPYIAGSVFLIGSWLRYDYGQYTWRAASSQMLDRKGMNLAVEPVPYRHPGYFRRPLPRHADPALDV</sequence>
<feature type="transmembrane region" description="Helical" evidence="9">
    <location>
        <begin position="6"/>
        <end position="26"/>
    </location>
</feature>
<gene>
    <name evidence="11" type="primary">narI_2</name>
    <name evidence="11" type="ORF">NCTC9128_01819</name>
</gene>
<evidence type="ECO:0000256" key="4">
    <source>
        <dbReference type="ARBA" id="ARBA00022692"/>
    </source>
</evidence>
<dbReference type="PANTHER" id="PTHR30598:SF3">
    <property type="entry name" value="RESPIRATORY NITRATE REDUCTASE 1 GAMMA CHAIN"/>
    <property type="match status" value="1"/>
</dbReference>
<keyword evidence="2" id="KW-0813">Transport</keyword>
<accession>A0A2X3CIZ6</accession>
<dbReference type="GO" id="GO:0009055">
    <property type="term" value="F:electron transfer activity"/>
    <property type="evidence" value="ECO:0007669"/>
    <property type="project" value="TreeGrafter"/>
</dbReference>
<name>A0A2X3CIZ6_KLEPN</name>
<dbReference type="EC" id="1.7.99.4" evidence="11"/>
<keyword evidence="6 9" id="KW-1133">Transmembrane helix</keyword>
<evidence type="ECO:0000313" key="12">
    <source>
        <dbReference type="Proteomes" id="UP000251088"/>
    </source>
</evidence>
<evidence type="ECO:0000256" key="3">
    <source>
        <dbReference type="ARBA" id="ARBA00022475"/>
    </source>
</evidence>
<evidence type="ECO:0000256" key="1">
    <source>
        <dbReference type="ARBA" id="ARBA00004651"/>
    </source>
</evidence>
<dbReference type="PANTHER" id="PTHR30598">
    <property type="entry name" value="NITRATE REDUCTASE PRIVATE CHAPERONE, REDOX ENZYME MATURATION PROTEIN REMP FAMILY"/>
    <property type="match status" value="1"/>
</dbReference>
<keyword evidence="7 11" id="KW-0560">Oxidoreductase</keyword>
<dbReference type="SUPFAM" id="SSF103501">
    <property type="entry name" value="Respiratory nitrate reductase 1 gamma chain"/>
    <property type="match status" value="1"/>
</dbReference>
<dbReference type="InterPro" id="IPR023234">
    <property type="entry name" value="NarG-like_domain"/>
</dbReference>
<evidence type="ECO:0000256" key="8">
    <source>
        <dbReference type="ARBA" id="ARBA00023136"/>
    </source>
</evidence>
<dbReference type="AlphaFoldDB" id="A0A2X3CIZ6"/>
<keyword evidence="4 9" id="KW-0812">Transmembrane</keyword>
<dbReference type="Proteomes" id="UP000251088">
    <property type="component" value="Unassembled WGS sequence"/>
</dbReference>
<organism evidence="11 12">
    <name type="scientific">Klebsiella pneumoniae</name>
    <dbReference type="NCBI Taxonomy" id="573"/>
    <lineage>
        <taxon>Bacteria</taxon>
        <taxon>Pseudomonadati</taxon>
        <taxon>Pseudomonadota</taxon>
        <taxon>Gammaproteobacteria</taxon>
        <taxon>Enterobacterales</taxon>
        <taxon>Enterobacteriaceae</taxon>
        <taxon>Klebsiella/Raoultella group</taxon>
        <taxon>Klebsiella</taxon>
        <taxon>Klebsiella pneumoniae complex</taxon>
    </lineage>
</organism>
<dbReference type="InterPro" id="IPR036197">
    <property type="entry name" value="NarG-like_sf"/>
</dbReference>
<evidence type="ECO:0000259" key="10">
    <source>
        <dbReference type="Pfam" id="PF02665"/>
    </source>
</evidence>
<dbReference type="Gene3D" id="1.20.950.20">
    <property type="entry name" value="Transmembrane di-heme cytochromes, Chain C"/>
    <property type="match status" value="1"/>
</dbReference>
<evidence type="ECO:0000256" key="7">
    <source>
        <dbReference type="ARBA" id="ARBA00023002"/>
    </source>
</evidence>